<keyword evidence="1" id="KW-0732">Signal</keyword>
<keyword evidence="3" id="KW-1185">Reference proteome</keyword>
<evidence type="ECO:0008006" key="4">
    <source>
        <dbReference type="Google" id="ProtNLM"/>
    </source>
</evidence>
<feature type="signal peptide" evidence="1">
    <location>
        <begin position="1"/>
        <end position="22"/>
    </location>
</feature>
<evidence type="ECO:0000313" key="2">
    <source>
        <dbReference type="EMBL" id="MFI6502359.1"/>
    </source>
</evidence>
<feature type="chain" id="PRO_5046874553" description="Lipoprotein" evidence="1">
    <location>
        <begin position="23"/>
        <end position="254"/>
    </location>
</feature>
<proteinExistence type="predicted"/>
<accession>A0ABW7Z2F1</accession>
<gene>
    <name evidence="2" type="ORF">ACIBG2_33620</name>
</gene>
<protein>
    <recommendedName>
        <fullName evidence="4">Lipoprotein</fullName>
    </recommendedName>
</protein>
<dbReference type="EMBL" id="JBITGY010000009">
    <property type="protein sequence ID" value="MFI6502359.1"/>
    <property type="molecule type" value="Genomic_DNA"/>
</dbReference>
<reference evidence="2 3" key="1">
    <citation type="submission" date="2024-10" db="EMBL/GenBank/DDBJ databases">
        <title>The Natural Products Discovery Center: Release of the First 8490 Sequenced Strains for Exploring Actinobacteria Biosynthetic Diversity.</title>
        <authorList>
            <person name="Kalkreuter E."/>
            <person name="Kautsar S.A."/>
            <person name="Yang D."/>
            <person name="Bader C.D."/>
            <person name="Teijaro C.N."/>
            <person name="Fluegel L."/>
            <person name="Davis C.M."/>
            <person name="Simpson J.R."/>
            <person name="Lauterbach L."/>
            <person name="Steele A.D."/>
            <person name="Gui C."/>
            <person name="Meng S."/>
            <person name="Li G."/>
            <person name="Viehrig K."/>
            <person name="Ye F."/>
            <person name="Su P."/>
            <person name="Kiefer A.F."/>
            <person name="Nichols A."/>
            <person name="Cepeda A.J."/>
            <person name="Yan W."/>
            <person name="Fan B."/>
            <person name="Jiang Y."/>
            <person name="Adhikari A."/>
            <person name="Zheng C.-J."/>
            <person name="Schuster L."/>
            <person name="Cowan T.M."/>
            <person name="Smanski M.J."/>
            <person name="Chevrette M.G."/>
            <person name="De Carvalho L.P.S."/>
            <person name="Shen B."/>
        </authorList>
    </citation>
    <scope>NUCLEOTIDE SEQUENCE [LARGE SCALE GENOMIC DNA]</scope>
    <source>
        <strain evidence="2 3">NPDC050545</strain>
    </source>
</reference>
<sequence>MKQAVAALLAGAFLLAPAPAAAASSDPVAALKSQTAVGKGVTFSDVSSFIELSGTTKVMSRRGTLQYGKTGFAATDVSIKPLSEEKATSSLLVPERVITVGKSSYRKGGAFAGELPKGKVWVKTRKPLPAGLVGSFGQPVNAAEVPTLKALVSVAERSGRIYTGSITFAQLRKVSPWARATVFGGANDDPIRFTLTLGPGDLPAKLVTTFQARGHWLQYGAEGDEISHNTVYKGWGKKYTIAAPPASQIYTGKK</sequence>
<evidence type="ECO:0000313" key="3">
    <source>
        <dbReference type="Proteomes" id="UP001612741"/>
    </source>
</evidence>
<evidence type="ECO:0000256" key="1">
    <source>
        <dbReference type="SAM" id="SignalP"/>
    </source>
</evidence>
<organism evidence="2 3">
    <name type="scientific">Nonomuraea typhae</name>
    <dbReference type="NCBI Taxonomy" id="2603600"/>
    <lineage>
        <taxon>Bacteria</taxon>
        <taxon>Bacillati</taxon>
        <taxon>Actinomycetota</taxon>
        <taxon>Actinomycetes</taxon>
        <taxon>Streptosporangiales</taxon>
        <taxon>Streptosporangiaceae</taxon>
        <taxon>Nonomuraea</taxon>
    </lineage>
</organism>
<name>A0ABW7Z2F1_9ACTN</name>
<dbReference type="RefSeq" id="WP_397087563.1">
    <property type="nucleotide sequence ID" value="NZ_JBITGY010000009.1"/>
</dbReference>
<dbReference type="Proteomes" id="UP001612741">
    <property type="component" value="Unassembled WGS sequence"/>
</dbReference>
<comment type="caution">
    <text evidence="2">The sequence shown here is derived from an EMBL/GenBank/DDBJ whole genome shotgun (WGS) entry which is preliminary data.</text>
</comment>